<proteinExistence type="predicted"/>
<organism evidence="2">
    <name type="scientific">marine sediment metagenome</name>
    <dbReference type="NCBI Taxonomy" id="412755"/>
    <lineage>
        <taxon>unclassified sequences</taxon>
        <taxon>metagenomes</taxon>
        <taxon>ecological metagenomes</taxon>
    </lineage>
</organism>
<dbReference type="Gene3D" id="3.10.129.10">
    <property type="entry name" value="Hotdog Thioesterase"/>
    <property type="match status" value="1"/>
</dbReference>
<evidence type="ECO:0008006" key="3">
    <source>
        <dbReference type="Google" id="ProtNLM"/>
    </source>
</evidence>
<dbReference type="PANTHER" id="PTHR30272:SF1">
    <property type="entry name" value="3-HYDROXYACYL-[ACYL-CARRIER-PROTEIN] DEHYDRATASE"/>
    <property type="match status" value="1"/>
</dbReference>
<reference evidence="2" key="1">
    <citation type="journal article" date="2014" name="Front. Microbiol.">
        <title>High frequency of phylogenetically diverse reductive dehalogenase-homologous genes in deep subseafloor sedimentary metagenomes.</title>
        <authorList>
            <person name="Kawai M."/>
            <person name="Futagami T."/>
            <person name="Toyoda A."/>
            <person name="Takaki Y."/>
            <person name="Nishi S."/>
            <person name="Hori S."/>
            <person name="Arai W."/>
            <person name="Tsubouchi T."/>
            <person name="Morono Y."/>
            <person name="Uchiyama I."/>
            <person name="Ito T."/>
            <person name="Fujiyama A."/>
            <person name="Inagaki F."/>
            <person name="Takami H."/>
        </authorList>
    </citation>
    <scope>NUCLEOTIDE SEQUENCE</scope>
    <source>
        <strain evidence="2">Expedition CK06-06</strain>
    </source>
</reference>
<dbReference type="CDD" id="cd01288">
    <property type="entry name" value="FabZ"/>
    <property type="match status" value="1"/>
</dbReference>
<dbReference type="Pfam" id="PF07977">
    <property type="entry name" value="FabA"/>
    <property type="match status" value="1"/>
</dbReference>
<dbReference type="EMBL" id="BARV01014916">
    <property type="protein sequence ID" value="GAI24729.1"/>
    <property type="molecule type" value="Genomic_DNA"/>
</dbReference>
<keyword evidence="1" id="KW-0456">Lyase</keyword>
<gene>
    <name evidence="2" type="ORF">S06H3_25872</name>
</gene>
<dbReference type="GO" id="GO:0016829">
    <property type="term" value="F:lyase activity"/>
    <property type="evidence" value="ECO:0007669"/>
    <property type="project" value="UniProtKB-KW"/>
</dbReference>
<dbReference type="SUPFAM" id="SSF54637">
    <property type="entry name" value="Thioesterase/thiol ester dehydrase-isomerase"/>
    <property type="match status" value="1"/>
</dbReference>
<name>X1P1E0_9ZZZZ</name>
<comment type="caution">
    <text evidence="2">The sequence shown here is derived from an EMBL/GenBank/DDBJ whole genome shotgun (WGS) entry which is preliminary data.</text>
</comment>
<protein>
    <recommendedName>
        <fullName evidence="3">Beta-hydroxyacyl-ACP dehydratase</fullName>
    </recommendedName>
</protein>
<dbReference type="PANTHER" id="PTHR30272">
    <property type="entry name" value="3-HYDROXYACYL-[ACYL-CARRIER-PROTEIN] DEHYDRATASE"/>
    <property type="match status" value="1"/>
</dbReference>
<dbReference type="InterPro" id="IPR029069">
    <property type="entry name" value="HotDog_dom_sf"/>
</dbReference>
<evidence type="ECO:0000313" key="2">
    <source>
        <dbReference type="EMBL" id="GAI24729.1"/>
    </source>
</evidence>
<dbReference type="AlphaFoldDB" id="X1P1E0"/>
<accession>X1P1E0</accession>
<sequence>MRWIWIDKFVEFHSGKSAVAVKNVTLAEEHLHDHFPGFPVMPESLMIEAMAQTSGILVGEANRFEEKVILAKVKKCVFFDYVKPGDTIKLNTEIESITAEAASTSGKITCGEKLIAEIDLMFSHIDRNLAGKEFPEENFVFTDTFKSLLRGLVFDDAGSGVPGSEAE</sequence>
<evidence type="ECO:0000256" key="1">
    <source>
        <dbReference type="ARBA" id="ARBA00023239"/>
    </source>
</evidence>
<dbReference type="InterPro" id="IPR013114">
    <property type="entry name" value="FabA_FabZ"/>
</dbReference>